<evidence type="ECO:0000313" key="10">
    <source>
        <dbReference type="EMBL" id="MDA3623927.1"/>
    </source>
</evidence>
<feature type="transmembrane region" description="Helical" evidence="8">
    <location>
        <begin position="251"/>
        <end position="269"/>
    </location>
</feature>
<evidence type="ECO:0000256" key="8">
    <source>
        <dbReference type="SAM" id="Phobius"/>
    </source>
</evidence>
<organism evidence="10 11">
    <name type="scientific">Saccharopolyspora oryzae</name>
    <dbReference type="NCBI Taxonomy" id="2997343"/>
    <lineage>
        <taxon>Bacteria</taxon>
        <taxon>Bacillati</taxon>
        <taxon>Actinomycetota</taxon>
        <taxon>Actinomycetes</taxon>
        <taxon>Pseudonocardiales</taxon>
        <taxon>Pseudonocardiaceae</taxon>
        <taxon>Saccharopolyspora</taxon>
    </lineage>
</organism>
<feature type="transmembrane region" description="Helical" evidence="8">
    <location>
        <begin position="408"/>
        <end position="428"/>
    </location>
</feature>
<keyword evidence="6 8" id="KW-1133">Transmembrane helix</keyword>
<dbReference type="Gene3D" id="1.20.1250.20">
    <property type="entry name" value="MFS general substrate transporter like domains"/>
    <property type="match status" value="2"/>
</dbReference>
<sequence length="437" mass="46932">MARAEQHSTIPHAPDRPAPDATPNRWRVIVGAGVGNALEWYDWTVYAIFAPFFASQFFHEDNPASALLSTLAVFAVGFLMRPLGGLFFGWLADRRGRRSAMVTAMIITAVGSLLIGVSPTYPAVGVLASVLLVLARLGQGFGLGGEIGGSHVYLAEMAPRRRRGLWCSSMYIAITCGVLAATLLAAVLTTALGKQAMTAWGWRLPFLLGAVLGFYAIFLRRGLQETDAYVKDKQDTARTSVLRGVWSNRRAAWKVVGLTIGGTVAYYTWSVSATSYAINAKGIDAQQALWAGVAANLVFIAALPLWGALSDRWGRKPNLFLFPIALGALTFPLTGLIQDSAWQLAVSMSVALFVLGSVTSIAPAFNAELFPTRVRATGFAFPYSLAVAVFGGTAPYLQTFLASHGLGYLFTLYSIALLAISFLTAFTVKETKGIELE</sequence>
<accession>A0ABT4US79</accession>
<evidence type="ECO:0000256" key="1">
    <source>
        <dbReference type="ARBA" id="ARBA00004651"/>
    </source>
</evidence>
<comment type="subcellular location">
    <subcellularLocation>
        <location evidence="1">Cell membrane</location>
        <topology evidence="1">Multi-pass membrane protein</topology>
    </subcellularLocation>
</comment>
<keyword evidence="4 8" id="KW-0812">Transmembrane</keyword>
<reference evidence="10 11" key="1">
    <citation type="submission" date="2022-11" db="EMBL/GenBank/DDBJ databases">
        <title>Draft genome sequence of Saccharopolyspora sp. WRP15-2 isolated from rhizosphere soils of wild rice in Thailand.</title>
        <authorList>
            <person name="Duangmal K."/>
            <person name="Kammanee S."/>
            <person name="Muangham S."/>
        </authorList>
    </citation>
    <scope>NUCLEOTIDE SEQUENCE [LARGE SCALE GENOMIC DNA]</scope>
    <source>
        <strain evidence="10 11">WRP15-2</strain>
    </source>
</reference>
<dbReference type="InterPro" id="IPR011701">
    <property type="entry name" value="MFS"/>
</dbReference>
<keyword evidence="2" id="KW-0813">Transport</keyword>
<dbReference type="InterPro" id="IPR051084">
    <property type="entry name" value="H+-coupled_symporters"/>
</dbReference>
<dbReference type="InterPro" id="IPR036259">
    <property type="entry name" value="MFS_trans_sf"/>
</dbReference>
<dbReference type="Pfam" id="PF07690">
    <property type="entry name" value="MFS_1"/>
    <property type="match status" value="1"/>
</dbReference>
<feature type="transmembrane region" description="Helical" evidence="8">
    <location>
        <begin position="165"/>
        <end position="188"/>
    </location>
</feature>
<keyword evidence="7 8" id="KW-0472">Membrane</keyword>
<evidence type="ECO:0000256" key="6">
    <source>
        <dbReference type="ARBA" id="ARBA00022989"/>
    </source>
</evidence>
<dbReference type="Proteomes" id="UP001210380">
    <property type="component" value="Unassembled WGS sequence"/>
</dbReference>
<evidence type="ECO:0000256" key="7">
    <source>
        <dbReference type="ARBA" id="ARBA00023136"/>
    </source>
</evidence>
<feature type="transmembrane region" description="Helical" evidence="8">
    <location>
        <begin position="289"/>
        <end position="307"/>
    </location>
</feature>
<feature type="transmembrane region" description="Helical" evidence="8">
    <location>
        <begin position="99"/>
        <end position="117"/>
    </location>
</feature>
<feature type="transmembrane region" description="Helical" evidence="8">
    <location>
        <begin position="319"/>
        <end position="338"/>
    </location>
</feature>
<dbReference type="SUPFAM" id="SSF103473">
    <property type="entry name" value="MFS general substrate transporter"/>
    <property type="match status" value="1"/>
</dbReference>
<feature type="transmembrane region" description="Helical" evidence="8">
    <location>
        <begin position="377"/>
        <end position="396"/>
    </location>
</feature>
<evidence type="ECO:0000313" key="11">
    <source>
        <dbReference type="Proteomes" id="UP001210380"/>
    </source>
</evidence>
<gene>
    <name evidence="10" type="ORF">OU415_00685</name>
</gene>
<evidence type="ECO:0000256" key="5">
    <source>
        <dbReference type="ARBA" id="ARBA00022847"/>
    </source>
</evidence>
<protein>
    <submittedName>
        <fullName evidence="10">MFS transporter</fullName>
    </submittedName>
</protein>
<evidence type="ECO:0000256" key="2">
    <source>
        <dbReference type="ARBA" id="ARBA00022448"/>
    </source>
</evidence>
<dbReference type="RefSeq" id="WP_270946495.1">
    <property type="nucleotide sequence ID" value="NZ_JAQGLA010000001.1"/>
</dbReference>
<evidence type="ECO:0000259" key="9">
    <source>
        <dbReference type="PROSITE" id="PS50850"/>
    </source>
</evidence>
<keyword evidence="11" id="KW-1185">Reference proteome</keyword>
<keyword evidence="5" id="KW-0769">Symport</keyword>
<feature type="transmembrane region" description="Helical" evidence="8">
    <location>
        <begin position="66"/>
        <end position="92"/>
    </location>
</feature>
<keyword evidence="3" id="KW-1003">Cell membrane</keyword>
<name>A0ABT4US79_9PSEU</name>
<dbReference type="InterPro" id="IPR020846">
    <property type="entry name" value="MFS_dom"/>
</dbReference>
<comment type="caution">
    <text evidence="10">The sequence shown here is derived from an EMBL/GenBank/DDBJ whole genome shotgun (WGS) entry which is preliminary data.</text>
</comment>
<dbReference type="PANTHER" id="PTHR43528:SF1">
    <property type="entry name" value="ALPHA-KETOGLUTARATE PERMEASE"/>
    <property type="match status" value="1"/>
</dbReference>
<dbReference type="PROSITE" id="PS50850">
    <property type="entry name" value="MFS"/>
    <property type="match status" value="1"/>
</dbReference>
<dbReference type="PANTHER" id="PTHR43528">
    <property type="entry name" value="ALPHA-KETOGLUTARATE PERMEASE"/>
    <property type="match status" value="1"/>
</dbReference>
<proteinExistence type="predicted"/>
<feature type="transmembrane region" description="Helical" evidence="8">
    <location>
        <begin position="200"/>
        <end position="219"/>
    </location>
</feature>
<feature type="domain" description="Major facilitator superfamily (MFS) profile" evidence="9">
    <location>
        <begin position="28"/>
        <end position="432"/>
    </location>
</feature>
<evidence type="ECO:0000256" key="3">
    <source>
        <dbReference type="ARBA" id="ARBA00022475"/>
    </source>
</evidence>
<dbReference type="EMBL" id="JAQGLA010000001">
    <property type="protein sequence ID" value="MDA3623927.1"/>
    <property type="molecule type" value="Genomic_DNA"/>
</dbReference>
<evidence type="ECO:0000256" key="4">
    <source>
        <dbReference type="ARBA" id="ARBA00022692"/>
    </source>
</evidence>
<feature type="transmembrane region" description="Helical" evidence="8">
    <location>
        <begin position="344"/>
        <end position="365"/>
    </location>
</feature>
<feature type="transmembrane region" description="Helical" evidence="8">
    <location>
        <begin position="123"/>
        <end position="144"/>
    </location>
</feature>